<dbReference type="Pfam" id="PF03399">
    <property type="entry name" value="SAC3_GANP"/>
    <property type="match status" value="2"/>
</dbReference>
<dbReference type="SMART" id="SM00745">
    <property type="entry name" value="MIT"/>
    <property type="match status" value="2"/>
</dbReference>
<dbReference type="InterPro" id="IPR038765">
    <property type="entry name" value="Papain-like_cys_pep_sf"/>
</dbReference>
<evidence type="ECO:0000313" key="9">
    <source>
        <dbReference type="EMBL" id="VEN34555.1"/>
    </source>
</evidence>
<evidence type="ECO:0000256" key="2">
    <source>
        <dbReference type="ARBA" id="ARBA00022670"/>
    </source>
</evidence>
<feature type="domain" description="Calpain catalytic" evidence="8">
    <location>
        <begin position="1657"/>
        <end position="1945"/>
    </location>
</feature>
<organism evidence="9 10">
    <name type="scientific">Callosobruchus maculatus</name>
    <name type="common">Southern cowpea weevil</name>
    <name type="synonym">Pulse bruchid</name>
    <dbReference type="NCBI Taxonomy" id="64391"/>
    <lineage>
        <taxon>Eukaryota</taxon>
        <taxon>Metazoa</taxon>
        <taxon>Ecdysozoa</taxon>
        <taxon>Arthropoda</taxon>
        <taxon>Hexapoda</taxon>
        <taxon>Insecta</taxon>
        <taxon>Pterygota</taxon>
        <taxon>Neoptera</taxon>
        <taxon>Endopterygota</taxon>
        <taxon>Coleoptera</taxon>
        <taxon>Polyphaga</taxon>
        <taxon>Cucujiformia</taxon>
        <taxon>Chrysomeloidea</taxon>
        <taxon>Chrysomelidae</taxon>
        <taxon>Bruchinae</taxon>
        <taxon>Bruchini</taxon>
        <taxon>Callosobruchus</taxon>
    </lineage>
</organism>
<comment type="similarity">
    <text evidence="1">Belongs to the peptidase C2 family.</text>
</comment>
<sequence length="2216" mass="254919">MEEKKSPETELFKIICKDYPSEFVLDKNVAKDYFRQFGKLKRVTFRPKLRICTVEYANKESCMNALSLGGEYKGTKFEVMQNISPDAKKKPEKSEAPIWVDKDEIEAELEAMMGLTPKSHLTEVVSTSSELPKAKKSPKLKRSWKPETVEKMPDKSKKKIKTLLEKPDKTRPLKSKPVPIVKTPIRTSSLSPEQVDLVNVILSQAITAEDKYRVLDARDKLIRAKLKRKRVSVKSKATLGTCQDMCPEKERLMRETRHQVALYEQMDESNSMDIRKAVKQYSRSSADQETPLPHELRPVSVLQMTMCYLMHNIVDLCDTDDQELCCQGAVELVEQCARFHIHCSARLVAEEPSVCDQKINTENLTKCLQTLKYMYHDLQLKGEQCPNEAEFRAYVILLNLNNANFMWELQQLRPEIQKSTEVKFALDVYSAIDKNNYVKFFKLVYSTTYLNACILMRYFVQVRTTAMRTILKCYSPRASKSVFPLEELIRILAFDDADSAIDFLRSHGVAVNQEKSHIIVEKTTFQLPEFPYILDRSLNVVESKRTQSVGRVICGKDLPPKSYEDHTPQNSFDRKGYLVYKDILEERDLEEAKSKLLADLAADSFESEKAEKPAREQEYHTSSIFGNQPFANTPAQKESIWASAGSIWQKPASVDEPDSTAQPIFTSSNLFSKPAGSASIFSQPMTKAGSIFDKPNVDSQKPQKSLFEVPKSQFELPKSLFDAQSPPFQNPNPQSEVPKTLFEGQSHSFEVPKPQVQEPSSVPKKGGFSFPLPTTIPLPTAVSKPFATKAVLPVVPSVDTKQLEEEKRKKELEELRRKEEELKRKLELEKKMLEEQKAKEEERLRQLKKKKQEESLKRKMEELERELEREQQRKEIEIKTIVAEVLNTLVDTVDETDRKEKLETLKQKIKHRLAAKVIKQWQNIVLRNKRKRKAMDCSPVWINTKTLKQEAEELHTSSQDLTLALKKRYKYGRSIDLDPVLDDKVEKIDLYNMTQATLKKRYYDLTGRTKKNIFWKIVLSIPDEEELQSGLNRIEETLENALDWKDRNGSKVVIERHKLNPVESITYCVEKQKGLDIKEPDANGIIFIAKDYNPYLQRRIFEHLKDYGVFTRVPIVVLLQEYDKEKCNLNPLIEEKIVSDYVILVDKLSPCVLVNLIEEGLVFLASKVEKPPPLELDTLASFLNRCLCTEIWKRANSFAKWNACYKFCLMNPNLVISLYNEALNKLTKIALNKSWKEYAIFPEAFKDYLPSEIPDYLPCTYHYFPKFWKDPKYIAKLEKILKSMSMPKWEDQWPPSSELELEVSISKYCTKVYKNPEKPFYRIMSVLLKGIDPSENFKDISSTVWTDVIEVLSKEKLKELNLALKGTPYENKSIFNQYVVVYDAETLHNFANSDWFYVYHPLVNKHMKRKYKEEKKLPGEKSILVMSGQDTVLDHAVEAAKKAVQFDQQGESTIAAYYYEAAVRLLNQAAADLPPDQGESLKQKAIDYSNRAGELKNKTPEPKIEEDSAKTESKTRLKQCHFLLQQAIEEDEQGDKDEAIELYAQAVEYGTQYPDLMQGELKTLILQALDRAEELKGIKKGSTTPTPARIVQQKPTTSVTPRHRPELHRGTSVHLQVSGQDTYSEEEKRVLLHTSRINKREYVPFMSVDLSEKFQYAIPFTDKDGPLPLVEKQRRDFYKFARPEELCSDPCIVAGQYPNYLSIKQTIISDCSFVASLAVSANYERKFGRKLVTAIIYPQTRDKKPLYNPFGKYMIKLHINGVARKVIIDDSLPIDRFGRLLCSYSSNKNEFWVSFLEKAYMKVMGGYDFPGSNSNIDLHALTGWIPERVAIRLKEPDFNKESLFNTLESRLEKGDVLVTVATGELSDYESERSGLVKLLKLKNPWSHLRWRGNYSELDTKHWTPELQRQLNYDPNSAAQFDNGVFWIDYDSVLRFFDVFYMNWNPELFKSSGAVWLLLTRHITEIDDFRENKEYINLFVYKVDPPPYIDGVKINSPHYLCKIILNPSSGRRYTVVVSQHEKSTTIYYTLRAYATCPFTLTKIVDPYRYEKQVTGQWEGVSAGGCPNHPMTYPYNPKYKLEIDSSSNNNQLLVELKGPKQYQMGFDITILKVNDETVTAPFRSRASGAYRTTLAPSLNFAIISCFFISNNIIPSAVPVFKLSTPLLNDFASTRIAEILGSLFCILVYTKLPSASITVSSISNGAAFLESVFCFLIMI</sequence>
<dbReference type="Gene3D" id="1.20.58.80">
    <property type="entry name" value="Phosphotransferase system, lactose/cellobiose-type IIA subunit"/>
    <property type="match status" value="2"/>
</dbReference>
<feature type="compositionally biased region" description="Basic and acidic residues" evidence="7">
    <location>
        <begin position="144"/>
        <end position="155"/>
    </location>
</feature>
<dbReference type="PROSITE" id="PS50203">
    <property type="entry name" value="CALPAIN_CAT"/>
    <property type="match status" value="1"/>
</dbReference>
<dbReference type="CDD" id="cd00044">
    <property type="entry name" value="CysPc"/>
    <property type="match status" value="1"/>
</dbReference>
<dbReference type="SMART" id="SM00230">
    <property type="entry name" value="CysPc"/>
    <property type="match status" value="1"/>
</dbReference>
<keyword evidence="2" id="KW-0645">Protease</keyword>
<dbReference type="InterPro" id="IPR036181">
    <property type="entry name" value="MIT_dom_sf"/>
</dbReference>
<dbReference type="EMBL" id="CAACVG010000794">
    <property type="protein sequence ID" value="VEN34555.1"/>
    <property type="molecule type" value="Genomic_DNA"/>
</dbReference>
<dbReference type="SUPFAM" id="SSF54928">
    <property type="entry name" value="RNA-binding domain, RBD"/>
    <property type="match status" value="1"/>
</dbReference>
<dbReference type="InterPro" id="IPR005062">
    <property type="entry name" value="SAC3/GANP/THP3_conserved"/>
</dbReference>
<dbReference type="Gene3D" id="2.60.120.380">
    <property type="match status" value="1"/>
</dbReference>
<dbReference type="SUPFAM" id="SSF116846">
    <property type="entry name" value="MIT domain"/>
    <property type="match status" value="2"/>
</dbReference>
<accession>A0A653BHW1</accession>
<dbReference type="SUPFAM" id="SSF49758">
    <property type="entry name" value="Calpain large subunit, middle domain (domain III)"/>
    <property type="match status" value="2"/>
</dbReference>
<dbReference type="InterPro" id="IPR051297">
    <property type="entry name" value="PalB/RIM13"/>
</dbReference>
<protein>
    <recommendedName>
        <fullName evidence="8">Calpain catalytic domain-containing protein</fullName>
    </recommendedName>
</protein>
<dbReference type="InterPro" id="IPR035979">
    <property type="entry name" value="RBD_domain_sf"/>
</dbReference>
<dbReference type="PANTHER" id="PTHR46143:SF1">
    <property type="entry name" value="CALPAIN-7"/>
    <property type="match status" value="1"/>
</dbReference>
<dbReference type="InterPro" id="IPR022683">
    <property type="entry name" value="Calpain_III"/>
</dbReference>
<feature type="region of interest" description="Disordered" evidence="7">
    <location>
        <begin position="1579"/>
        <end position="1605"/>
    </location>
</feature>
<keyword evidence="3" id="KW-0378">Hydrolase</keyword>
<dbReference type="Pfam" id="PF04212">
    <property type="entry name" value="MIT"/>
    <property type="match status" value="1"/>
</dbReference>
<dbReference type="InterPro" id="IPR001300">
    <property type="entry name" value="Peptidase_C2_calpain_cat"/>
</dbReference>
<dbReference type="InterPro" id="IPR022684">
    <property type="entry name" value="Calpain_cysteine_protease"/>
</dbReference>
<feature type="region of interest" description="Disordered" evidence="7">
    <location>
        <begin position="721"/>
        <end position="747"/>
    </location>
</feature>
<dbReference type="SUPFAM" id="SSF54001">
    <property type="entry name" value="Cysteine proteinases"/>
    <property type="match status" value="1"/>
</dbReference>
<dbReference type="Pfam" id="PF00648">
    <property type="entry name" value="Peptidase_C2"/>
    <property type="match status" value="1"/>
</dbReference>
<feature type="active site" evidence="5">
    <location>
        <position position="1711"/>
    </location>
</feature>
<dbReference type="PRINTS" id="PR00704">
    <property type="entry name" value="CALPAIN"/>
</dbReference>
<dbReference type="OrthoDB" id="167576at2759"/>
<dbReference type="InterPro" id="IPR034366">
    <property type="entry name" value="XMAS_RRM"/>
</dbReference>
<evidence type="ECO:0000256" key="6">
    <source>
        <dbReference type="PROSITE-ProRule" id="PRU00239"/>
    </source>
</evidence>
<dbReference type="GO" id="GO:0003676">
    <property type="term" value="F:nucleic acid binding"/>
    <property type="evidence" value="ECO:0007669"/>
    <property type="project" value="InterPro"/>
</dbReference>
<dbReference type="PANTHER" id="PTHR46143">
    <property type="entry name" value="CALPAIN-7"/>
    <property type="match status" value="1"/>
</dbReference>
<feature type="region of interest" description="Disordered" evidence="7">
    <location>
        <begin position="1491"/>
        <end position="1512"/>
    </location>
</feature>
<dbReference type="Gene3D" id="3.90.70.10">
    <property type="entry name" value="Cysteine proteinases"/>
    <property type="match status" value="1"/>
</dbReference>
<evidence type="ECO:0000256" key="1">
    <source>
        <dbReference type="ARBA" id="ARBA00007623"/>
    </source>
</evidence>
<dbReference type="Proteomes" id="UP000410492">
    <property type="component" value="Unassembled WGS sequence"/>
</dbReference>
<dbReference type="CDD" id="cd12457">
    <property type="entry name" value="RRM_XMAS2"/>
    <property type="match status" value="1"/>
</dbReference>
<evidence type="ECO:0000256" key="3">
    <source>
        <dbReference type="ARBA" id="ARBA00022801"/>
    </source>
</evidence>
<evidence type="ECO:0000259" key="8">
    <source>
        <dbReference type="PROSITE" id="PS50203"/>
    </source>
</evidence>
<feature type="compositionally biased region" description="Basic residues" evidence="7">
    <location>
        <begin position="134"/>
        <end position="143"/>
    </location>
</feature>
<keyword evidence="10" id="KW-1185">Reference proteome</keyword>
<dbReference type="Gene3D" id="1.25.40.990">
    <property type="match status" value="1"/>
</dbReference>
<dbReference type="GO" id="GO:0006508">
    <property type="term" value="P:proteolysis"/>
    <property type="evidence" value="ECO:0007669"/>
    <property type="project" value="UniProtKB-KW"/>
</dbReference>
<dbReference type="SMART" id="SM00720">
    <property type="entry name" value="calpain_III"/>
    <property type="match status" value="1"/>
</dbReference>
<feature type="compositionally biased region" description="Basic and acidic residues" evidence="7">
    <location>
        <begin position="1493"/>
        <end position="1512"/>
    </location>
</feature>
<evidence type="ECO:0000256" key="5">
    <source>
        <dbReference type="PIRSR" id="PIRSR622684-1"/>
    </source>
</evidence>
<keyword evidence="4" id="KW-0788">Thiol protease</keyword>
<dbReference type="InterPro" id="IPR007330">
    <property type="entry name" value="MIT_dom"/>
</dbReference>
<proteinExistence type="inferred from homology"/>
<feature type="active site" evidence="5">
    <location>
        <position position="1883"/>
    </location>
</feature>
<feature type="region of interest" description="Disordered" evidence="7">
    <location>
        <begin position="126"/>
        <end position="156"/>
    </location>
</feature>
<reference evidence="9 10" key="1">
    <citation type="submission" date="2019-01" db="EMBL/GenBank/DDBJ databases">
        <authorList>
            <person name="Sayadi A."/>
        </authorList>
    </citation>
    <scope>NUCLEOTIDE SEQUENCE [LARGE SCALE GENOMIC DNA]</scope>
</reference>
<dbReference type="InterPro" id="IPR022682">
    <property type="entry name" value="Calpain_domain_III"/>
</dbReference>
<comment type="caution">
    <text evidence="6">Lacks conserved residue(s) required for the propagation of feature annotation.</text>
</comment>
<feature type="compositionally biased region" description="Low complexity" evidence="7">
    <location>
        <begin position="724"/>
        <end position="735"/>
    </location>
</feature>
<evidence type="ECO:0000256" key="4">
    <source>
        <dbReference type="ARBA" id="ARBA00022807"/>
    </source>
</evidence>
<gene>
    <name evidence="9" type="ORF">CALMAC_LOCUS708</name>
</gene>
<feature type="region of interest" description="Disordered" evidence="7">
    <location>
        <begin position="837"/>
        <end position="857"/>
    </location>
</feature>
<dbReference type="InterPro" id="IPR036213">
    <property type="entry name" value="Calpain_III_sf"/>
</dbReference>
<dbReference type="GO" id="GO:0004198">
    <property type="term" value="F:calcium-dependent cysteine-type endopeptidase activity"/>
    <property type="evidence" value="ECO:0007669"/>
    <property type="project" value="InterPro"/>
</dbReference>
<name>A0A653BHW1_CALMS</name>
<evidence type="ECO:0000313" key="10">
    <source>
        <dbReference type="Proteomes" id="UP000410492"/>
    </source>
</evidence>
<evidence type="ECO:0000256" key="7">
    <source>
        <dbReference type="SAM" id="MobiDB-lite"/>
    </source>
</evidence>
<dbReference type="Pfam" id="PF01067">
    <property type="entry name" value="Calpain_III"/>
    <property type="match status" value="1"/>
</dbReference>